<organism evidence="1 2">
    <name type="scientific">Senna tora</name>
    <dbReference type="NCBI Taxonomy" id="362788"/>
    <lineage>
        <taxon>Eukaryota</taxon>
        <taxon>Viridiplantae</taxon>
        <taxon>Streptophyta</taxon>
        <taxon>Embryophyta</taxon>
        <taxon>Tracheophyta</taxon>
        <taxon>Spermatophyta</taxon>
        <taxon>Magnoliopsida</taxon>
        <taxon>eudicotyledons</taxon>
        <taxon>Gunneridae</taxon>
        <taxon>Pentapetalae</taxon>
        <taxon>rosids</taxon>
        <taxon>fabids</taxon>
        <taxon>Fabales</taxon>
        <taxon>Fabaceae</taxon>
        <taxon>Caesalpinioideae</taxon>
        <taxon>Cassia clade</taxon>
        <taxon>Senna</taxon>
    </lineage>
</organism>
<dbReference type="Proteomes" id="UP000634136">
    <property type="component" value="Unassembled WGS sequence"/>
</dbReference>
<gene>
    <name evidence="1" type="ORF">G2W53_000417</name>
</gene>
<sequence>MVAGMEVLMFVTQEAQFQNG</sequence>
<protein>
    <submittedName>
        <fullName evidence="1">Uncharacterized protein</fullName>
    </submittedName>
</protein>
<dbReference type="AlphaFoldDB" id="A0A835CLK8"/>
<evidence type="ECO:0000313" key="2">
    <source>
        <dbReference type="Proteomes" id="UP000634136"/>
    </source>
</evidence>
<accession>A0A835CLK8</accession>
<comment type="caution">
    <text evidence="1">The sequence shown here is derived from an EMBL/GenBank/DDBJ whole genome shotgun (WGS) entry which is preliminary data.</text>
</comment>
<evidence type="ECO:0000313" key="1">
    <source>
        <dbReference type="EMBL" id="KAF7843512.1"/>
    </source>
</evidence>
<name>A0A835CLK8_9FABA</name>
<keyword evidence="2" id="KW-1185">Reference proteome</keyword>
<dbReference type="EMBL" id="JAAIUW010000001">
    <property type="protein sequence ID" value="KAF7843512.1"/>
    <property type="molecule type" value="Genomic_DNA"/>
</dbReference>
<reference evidence="1" key="1">
    <citation type="submission" date="2020-09" db="EMBL/GenBank/DDBJ databases">
        <title>Genome-Enabled Discovery of Anthraquinone Biosynthesis in Senna tora.</title>
        <authorList>
            <person name="Kang S.-H."/>
            <person name="Pandey R.P."/>
            <person name="Lee C.-M."/>
            <person name="Sim J.-S."/>
            <person name="Jeong J.-T."/>
            <person name="Choi B.-S."/>
            <person name="Jung M."/>
            <person name="Ginzburg D."/>
            <person name="Zhao K."/>
            <person name="Won S.Y."/>
            <person name="Oh T.-J."/>
            <person name="Yu Y."/>
            <person name="Kim N.-H."/>
            <person name="Lee O.R."/>
            <person name="Lee T.-H."/>
            <person name="Bashyal P."/>
            <person name="Kim T.-S."/>
            <person name="Lee W.-H."/>
            <person name="Kawkins C."/>
            <person name="Kim C.-K."/>
            <person name="Kim J.S."/>
            <person name="Ahn B.O."/>
            <person name="Rhee S.Y."/>
            <person name="Sohng J.K."/>
        </authorList>
    </citation>
    <scope>NUCLEOTIDE SEQUENCE</scope>
    <source>
        <tissue evidence="1">Leaf</tissue>
    </source>
</reference>
<proteinExistence type="predicted"/>